<dbReference type="PANTHER" id="PTHR37951">
    <property type="entry name" value="CYTOPLASMIC PROTEIN-RELATED"/>
    <property type="match status" value="1"/>
</dbReference>
<dbReference type="EMBL" id="JBHRSM010000019">
    <property type="protein sequence ID" value="MFC3086581.1"/>
    <property type="molecule type" value="Genomic_DNA"/>
</dbReference>
<dbReference type="InterPro" id="IPR010657">
    <property type="entry name" value="ImpA_N"/>
</dbReference>
<name>A0ABV7DUW9_9RHOB</name>
<gene>
    <name evidence="2" type="ORF">ACFOD6_11040</name>
</gene>
<evidence type="ECO:0000313" key="2">
    <source>
        <dbReference type="EMBL" id="MFC3086581.1"/>
    </source>
</evidence>
<dbReference type="RefSeq" id="WP_197645616.1">
    <property type="nucleotide sequence ID" value="NZ_JAEACP010000015.1"/>
</dbReference>
<evidence type="ECO:0000259" key="1">
    <source>
        <dbReference type="Pfam" id="PF06812"/>
    </source>
</evidence>
<dbReference type="PANTHER" id="PTHR37951:SF1">
    <property type="entry name" value="TYPE VI SECRETION SYSTEM COMPONENT TSSA1"/>
    <property type="match status" value="1"/>
</dbReference>
<dbReference type="InterPro" id="IPR017740">
    <property type="entry name" value="TssA-like"/>
</dbReference>
<protein>
    <submittedName>
        <fullName evidence="2">ImpA family type VI secretion system protein</fullName>
    </submittedName>
</protein>
<proteinExistence type="predicted"/>
<reference evidence="3" key="1">
    <citation type="journal article" date="2019" name="Int. J. Syst. Evol. Microbiol.">
        <title>The Global Catalogue of Microorganisms (GCM) 10K type strain sequencing project: providing services to taxonomists for standard genome sequencing and annotation.</title>
        <authorList>
            <consortium name="The Broad Institute Genomics Platform"/>
            <consortium name="The Broad Institute Genome Sequencing Center for Infectious Disease"/>
            <person name="Wu L."/>
            <person name="Ma J."/>
        </authorList>
    </citation>
    <scope>NUCLEOTIDE SEQUENCE [LARGE SCALE GENOMIC DNA]</scope>
    <source>
        <strain evidence="3">KCTC 62102</strain>
    </source>
</reference>
<feature type="domain" description="ImpA N-terminal" evidence="1">
    <location>
        <begin position="9"/>
        <end position="132"/>
    </location>
</feature>
<sequence>MDLEPFLVPVGQDDASGLELRNDPRFHGIERLLDPAARSFRLENVRNGGTGSVEVDWTGVLDQAAELARSGRDLRLLVIVTRSLANAEGFAGLRDGLDLLTATVDRFWDSAHPALRESPSPREAATRRINSLFQLENADNGLLCDLEFTVILAPRGIGPITGGDLCAGGLSRNQAQAEMPSGLGDKEMAELLSRHDARVNRVTAACRAQAIERPEETAALVQSIEAARAALARLEAALNGRVMENGVGVRFKELDKVLARALAPLAAAQAQGAAAPPAPEAPAMADPVPALNGVHATPAPAGIPAAVTSRRDVERCLDMIIDFYERTEPSSPIPHLARRMRKMVPMNFLQLMEEIAPSGMKEFKNVAGVDDKKSAAQ</sequence>
<dbReference type="Proteomes" id="UP001595445">
    <property type="component" value="Unassembled WGS sequence"/>
</dbReference>
<evidence type="ECO:0000313" key="3">
    <source>
        <dbReference type="Proteomes" id="UP001595445"/>
    </source>
</evidence>
<accession>A0ABV7DUW9</accession>
<comment type="caution">
    <text evidence="2">The sequence shown here is derived from an EMBL/GenBank/DDBJ whole genome shotgun (WGS) entry which is preliminary data.</text>
</comment>
<organism evidence="2 3">
    <name type="scientific">Tabrizicola soli</name>
    <dbReference type="NCBI Taxonomy" id="2185115"/>
    <lineage>
        <taxon>Bacteria</taxon>
        <taxon>Pseudomonadati</taxon>
        <taxon>Pseudomonadota</taxon>
        <taxon>Alphaproteobacteria</taxon>
        <taxon>Rhodobacterales</taxon>
        <taxon>Paracoccaceae</taxon>
        <taxon>Tabrizicola</taxon>
    </lineage>
</organism>
<keyword evidence="3" id="KW-1185">Reference proteome</keyword>
<dbReference type="Pfam" id="PF06812">
    <property type="entry name" value="ImpA_N"/>
    <property type="match status" value="1"/>
</dbReference>